<dbReference type="Pfam" id="PF04359">
    <property type="entry name" value="DUF493"/>
    <property type="match status" value="1"/>
</dbReference>
<name>A0A9D1IIJ8_9BURK</name>
<dbReference type="AlphaFoldDB" id="A0A9D1IIJ8"/>
<reference evidence="3" key="2">
    <citation type="journal article" date="2021" name="PeerJ">
        <title>Extensive microbial diversity within the chicken gut microbiome revealed by metagenomics and culture.</title>
        <authorList>
            <person name="Gilroy R."/>
            <person name="Ravi A."/>
            <person name="Getino M."/>
            <person name="Pursley I."/>
            <person name="Horton D.L."/>
            <person name="Alikhan N.F."/>
            <person name="Baker D."/>
            <person name="Gharbi K."/>
            <person name="Hall N."/>
            <person name="Watson M."/>
            <person name="Adriaenssens E.M."/>
            <person name="Foster-Nyarko E."/>
            <person name="Jarju S."/>
            <person name="Secka A."/>
            <person name="Antonio M."/>
            <person name="Oren A."/>
            <person name="Chaudhuri R.R."/>
            <person name="La Ragione R."/>
            <person name="Hildebrand F."/>
            <person name="Pallen M.J."/>
        </authorList>
    </citation>
    <scope>NUCLEOTIDE SEQUENCE</scope>
    <source>
        <strain evidence="3">7463</strain>
    </source>
</reference>
<dbReference type="Gene3D" id="3.30.70.260">
    <property type="match status" value="1"/>
</dbReference>
<dbReference type="PANTHER" id="PTHR38036">
    <property type="entry name" value="UPF0250 PROTEIN YBED"/>
    <property type="match status" value="1"/>
</dbReference>
<dbReference type="InterPro" id="IPR027471">
    <property type="entry name" value="YbeD-like_sf"/>
</dbReference>
<protein>
    <recommendedName>
        <fullName evidence="2">UPF0250 protein IAC56_05285</fullName>
    </recommendedName>
</protein>
<dbReference type="HAMAP" id="MF_00659">
    <property type="entry name" value="UPF0250"/>
    <property type="match status" value="1"/>
</dbReference>
<dbReference type="InterPro" id="IPR007454">
    <property type="entry name" value="UPF0250_YbeD-like"/>
</dbReference>
<accession>A0A9D1IIJ8</accession>
<reference evidence="3" key="1">
    <citation type="submission" date="2020-10" db="EMBL/GenBank/DDBJ databases">
        <authorList>
            <person name="Gilroy R."/>
        </authorList>
    </citation>
    <scope>NUCLEOTIDE SEQUENCE</scope>
    <source>
        <strain evidence="3">7463</strain>
    </source>
</reference>
<sequence length="89" mass="10188">MTMQEKELLQFPCDFPIKVMGFSAPEFASTIGQLIKEFDPLFNPETIARRPSKQGRYEALHVVVHATSREQLDSIYMALTHHPMVKVVL</sequence>
<gene>
    <name evidence="3" type="ORF">IAC56_05285</name>
</gene>
<evidence type="ECO:0000313" key="4">
    <source>
        <dbReference type="Proteomes" id="UP000824083"/>
    </source>
</evidence>
<organism evidence="3 4">
    <name type="scientific">Candidatus Aphodousia faecigallinarum</name>
    <dbReference type="NCBI Taxonomy" id="2840677"/>
    <lineage>
        <taxon>Bacteria</taxon>
        <taxon>Pseudomonadati</taxon>
        <taxon>Pseudomonadota</taxon>
        <taxon>Betaproteobacteria</taxon>
        <taxon>Burkholderiales</taxon>
        <taxon>Sutterellaceae</taxon>
        <taxon>Sutterellaceae incertae sedis</taxon>
        <taxon>Candidatus Aphodousia</taxon>
    </lineage>
</organism>
<proteinExistence type="inferred from homology"/>
<dbReference type="SUPFAM" id="SSF117991">
    <property type="entry name" value="YbeD/HP0495-like"/>
    <property type="match status" value="1"/>
</dbReference>
<evidence type="ECO:0000313" key="3">
    <source>
        <dbReference type="EMBL" id="HIU37668.1"/>
    </source>
</evidence>
<dbReference type="Proteomes" id="UP000824083">
    <property type="component" value="Unassembled WGS sequence"/>
</dbReference>
<dbReference type="GO" id="GO:0005829">
    <property type="term" value="C:cytosol"/>
    <property type="evidence" value="ECO:0007669"/>
    <property type="project" value="TreeGrafter"/>
</dbReference>
<dbReference type="EMBL" id="DVMY01000085">
    <property type="protein sequence ID" value="HIU37668.1"/>
    <property type="molecule type" value="Genomic_DNA"/>
</dbReference>
<dbReference type="PANTHER" id="PTHR38036:SF1">
    <property type="entry name" value="UPF0250 PROTEIN YBED"/>
    <property type="match status" value="1"/>
</dbReference>
<evidence type="ECO:0000256" key="1">
    <source>
        <dbReference type="ARBA" id="ARBA00008460"/>
    </source>
</evidence>
<evidence type="ECO:0000256" key="2">
    <source>
        <dbReference type="HAMAP-Rule" id="MF_00659"/>
    </source>
</evidence>
<comment type="caution">
    <text evidence="3">The sequence shown here is derived from an EMBL/GenBank/DDBJ whole genome shotgun (WGS) entry which is preliminary data.</text>
</comment>
<comment type="similarity">
    <text evidence="1 2">Belongs to the UPF0250 family.</text>
</comment>